<dbReference type="Pfam" id="PF03960">
    <property type="entry name" value="ArsC"/>
    <property type="match status" value="1"/>
</dbReference>
<evidence type="ECO:0000256" key="1">
    <source>
        <dbReference type="ARBA" id="ARBA00007198"/>
    </source>
</evidence>
<name>A0ABY6J3L4_9BACT</name>
<dbReference type="InterPro" id="IPR006660">
    <property type="entry name" value="Arsenate_reductase-like"/>
</dbReference>
<dbReference type="PROSITE" id="PS51353">
    <property type="entry name" value="ARSC"/>
    <property type="match status" value="1"/>
</dbReference>
<dbReference type="Proteomes" id="UP001162741">
    <property type="component" value="Chromosome"/>
</dbReference>
<dbReference type="InterPro" id="IPR036249">
    <property type="entry name" value="Thioredoxin-like_sf"/>
</dbReference>
<dbReference type="PANTHER" id="PTHR30041">
    <property type="entry name" value="ARSENATE REDUCTASE"/>
    <property type="match status" value="1"/>
</dbReference>
<dbReference type="PANTHER" id="PTHR30041:SF8">
    <property type="entry name" value="PROTEIN YFFB"/>
    <property type="match status" value="1"/>
</dbReference>
<sequence length="118" mass="13412">MKKIYHLSSCSTCQRILGEVGAVEKGVKLQDIKTEPITPAQLDEMKSLSGTYESLFSRRSMKYRPMGLHEKTLSENDYRDLILQEYTFLKRPVAIIGKSIFVGNDKKTVEALKVALEK</sequence>
<keyword evidence="4" id="KW-1185">Reference proteome</keyword>
<reference evidence="3" key="1">
    <citation type="submission" date="2022-10" db="EMBL/GenBank/DDBJ databases">
        <title>Chitinophaga sp. nov., isolated from soil.</title>
        <authorList>
            <person name="Jeon C.O."/>
        </authorList>
    </citation>
    <scope>NUCLEOTIDE SEQUENCE</scope>
    <source>
        <strain evidence="3">R8</strain>
    </source>
</reference>
<organism evidence="3 4">
    <name type="scientific">Chitinophaga horti</name>
    <dbReference type="NCBI Taxonomy" id="2920382"/>
    <lineage>
        <taxon>Bacteria</taxon>
        <taxon>Pseudomonadati</taxon>
        <taxon>Bacteroidota</taxon>
        <taxon>Chitinophagia</taxon>
        <taxon>Chitinophagales</taxon>
        <taxon>Chitinophagaceae</taxon>
        <taxon>Chitinophaga</taxon>
    </lineage>
</organism>
<evidence type="ECO:0000313" key="3">
    <source>
        <dbReference type="EMBL" id="UYQ92894.1"/>
    </source>
</evidence>
<accession>A0ABY6J3L4</accession>
<gene>
    <name evidence="3" type="ORF">MKQ68_22700</name>
</gene>
<proteinExistence type="inferred from homology"/>
<dbReference type="RefSeq" id="WP_264281073.1">
    <property type="nucleotide sequence ID" value="NZ_CP107006.1"/>
</dbReference>
<dbReference type="Gene3D" id="3.40.30.10">
    <property type="entry name" value="Glutaredoxin"/>
    <property type="match status" value="1"/>
</dbReference>
<comment type="similarity">
    <text evidence="1 2">Belongs to the ArsC family.</text>
</comment>
<dbReference type="EMBL" id="CP107006">
    <property type="protein sequence ID" value="UYQ92894.1"/>
    <property type="molecule type" value="Genomic_DNA"/>
</dbReference>
<protein>
    <submittedName>
        <fullName evidence="3">Arsenate reductase</fullName>
    </submittedName>
</protein>
<evidence type="ECO:0000313" key="4">
    <source>
        <dbReference type="Proteomes" id="UP001162741"/>
    </source>
</evidence>
<evidence type="ECO:0000256" key="2">
    <source>
        <dbReference type="PROSITE-ProRule" id="PRU01282"/>
    </source>
</evidence>
<dbReference type="SUPFAM" id="SSF52833">
    <property type="entry name" value="Thioredoxin-like"/>
    <property type="match status" value="1"/>
</dbReference>